<dbReference type="Proteomes" id="UP000619743">
    <property type="component" value="Unassembled WGS sequence"/>
</dbReference>
<organism evidence="1 2">
    <name type="scientific">Neiella marina</name>
    <dbReference type="NCBI Taxonomy" id="508461"/>
    <lineage>
        <taxon>Bacteria</taxon>
        <taxon>Pseudomonadati</taxon>
        <taxon>Pseudomonadota</taxon>
        <taxon>Gammaproteobacteria</taxon>
        <taxon>Alteromonadales</taxon>
        <taxon>Echinimonadaceae</taxon>
        <taxon>Neiella</taxon>
    </lineage>
</organism>
<proteinExistence type="predicted"/>
<comment type="caution">
    <text evidence="1">The sequence shown here is derived from an EMBL/GenBank/DDBJ whole genome shotgun (WGS) entry which is preliminary data.</text>
</comment>
<sequence length="85" mass="9486">MIFHDCRLQANPSHTGLVDLATSYQPQVLRRLVLYHYLNQSEYQALSAAGYKVAQVGSSYALDSTVTKLANPTDNELICHYPSIN</sequence>
<reference evidence="2" key="1">
    <citation type="journal article" date="2019" name="Int. J. Syst. Evol. Microbiol.">
        <title>The Global Catalogue of Microorganisms (GCM) 10K type strain sequencing project: providing services to taxonomists for standard genome sequencing and annotation.</title>
        <authorList>
            <consortium name="The Broad Institute Genomics Platform"/>
            <consortium name="The Broad Institute Genome Sequencing Center for Infectious Disease"/>
            <person name="Wu L."/>
            <person name="Ma J."/>
        </authorList>
    </citation>
    <scope>NUCLEOTIDE SEQUENCE [LARGE SCALE GENOMIC DNA]</scope>
    <source>
        <strain evidence="2">CGMCC 1.10130</strain>
    </source>
</reference>
<dbReference type="AlphaFoldDB" id="A0A8J2U5U7"/>
<name>A0A8J2U5U7_9GAMM</name>
<protein>
    <submittedName>
        <fullName evidence="1">Uncharacterized protein</fullName>
    </submittedName>
</protein>
<gene>
    <name evidence="1" type="ORF">GCM10011369_21740</name>
</gene>
<keyword evidence="2" id="KW-1185">Reference proteome</keyword>
<evidence type="ECO:0000313" key="1">
    <source>
        <dbReference type="EMBL" id="GGA79439.1"/>
    </source>
</evidence>
<accession>A0A8J2U5U7</accession>
<dbReference type="EMBL" id="BMDX01000010">
    <property type="protein sequence ID" value="GGA79439.1"/>
    <property type="molecule type" value="Genomic_DNA"/>
</dbReference>
<evidence type="ECO:0000313" key="2">
    <source>
        <dbReference type="Proteomes" id="UP000619743"/>
    </source>
</evidence>